<name>A0ACB7PFW1_9PEZI</name>
<keyword evidence="2" id="KW-1185">Reference proteome</keyword>
<gene>
    <name evidence="1" type="ORF">F5144DRAFT_640866</name>
</gene>
<evidence type="ECO:0000313" key="2">
    <source>
        <dbReference type="Proteomes" id="UP000724584"/>
    </source>
</evidence>
<accession>A0ACB7PFW1</accession>
<comment type="caution">
    <text evidence="1">The sequence shown here is derived from an EMBL/GenBank/DDBJ whole genome shotgun (WGS) entry which is preliminary data.</text>
</comment>
<proteinExistence type="predicted"/>
<dbReference type="EMBL" id="JAGIZQ010000002">
    <property type="protein sequence ID" value="KAH6640711.1"/>
    <property type="molecule type" value="Genomic_DNA"/>
</dbReference>
<reference evidence="1 2" key="1">
    <citation type="journal article" date="2021" name="Nat. Commun.">
        <title>Genetic determinants of endophytism in the Arabidopsis root mycobiome.</title>
        <authorList>
            <person name="Mesny F."/>
            <person name="Miyauchi S."/>
            <person name="Thiergart T."/>
            <person name="Pickel B."/>
            <person name="Atanasova L."/>
            <person name="Karlsson M."/>
            <person name="Huettel B."/>
            <person name="Barry K.W."/>
            <person name="Haridas S."/>
            <person name="Chen C."/>
            <person name="Bauer D."/>
            <person name="Andreopoulos W."/>
            <person name="Pangilinan J."/>
            <person name="LaButti K."/>
            <person name="Riley R."/>
            <person name="Lipzen A."/>
            <person name="Clum A."/>
            <person name="Drula E."/>
            <person name="Henrissat B."/>
            <person name="Kohler A."/>
            <person name="Grigoriev I.V."/>
            <person name="Martin F.M."/>
            <person name="Hacquard S."/>
        </authorList>
    </citation>
    <scope>NUCLEOTIDE SEQUENCE [LARGE SCALE GENOMIC DNA]</scope>
    <source>
        <strain evidence="1 2">MPI-SDFR-AT-0079</strain>
    </source>
</reference>
<dbReference type="Proteomes" id="UP000724584">
    <property type="component" value="Unassembled WGS sequence"/>
</dbReference>
<organism evidence="1 2">
    <name type="scientific">Chaetomium tenue</name>
    <dbReference type="NCBI Taxonomy" id="1854479"/>
    <lineage>
        <taxon>Eukaryota</taxon>
        <taxon>Fungi</taxon>
        <taxon>Dikarya</taxon>
        <taxon>Ascomycota</taxon>
        <taxon>Pezizomycotina</taxon>
        <taxon>Sordariomycetes</taxon>
        <taxon>Sordariomycetidae</taxon>
        <taxon>Sordariales</taxon>
        <taxon>Chaetomiaceae</taxon>
        <taxon>Chaetomium</taxon>
    </lineage>
</organism>
<evidence type="ECO:0000313" key="1">
    <source>
        <dbReference type="EMBL" id="KAH6640711.1"/>
    </source>
</evidence>
<protein>
    <submittedName>
        <fullName evidence="1">Nicotinamide riboside protein</fullName>
    </submittedName>
</protein>
<sequence length="363" mass="38884">MDPPRTIIIGISGCSSSGKTTLARLLRDMFPETFILHEDDFYKPESELPINQGHADWDCPEAISIPDLEAALAHVRATGTFPVSSRVPSAISPNNTLSRRSNHGCAPLTSPVPLSPPSPAILTPAPNTTIRHKDNKSRLPNKPAPRLPSAQPNVNSIEDLNTVGPCPATPEQIAACAARVKTWLTPGHPGSSIFPSSSSSSSSNNTPKTRICILDGFLLYSPPPSSTTTTDTTTATPLRKVMTHLDIKLFLRATRAAALRRRTARDGYVHMDGFWTDPPGYVEQVVWPNYVAAHSWLFEGGDVEGGRVDKGVLGGEGILVPESAEGGVDVEFGRVLEWAVGVVMGELERLCLGEGEGGKEKGE</sequence>